<proteinExistence type="predicted"/>
<dbReference type="Gene3D" id="3.30.70.100">
    <property type="match status" value="1"/>
</dbReference>
<dbReference type="RefSeq" id="WP_399652133.1">
    <property type="nucleotide sequence ID" value="NZ_JBITYG010000006.1"/>
</dbReference>
<comment type="caution">
    <text evidence="2">The sequence shown here is derived from an EMBL/GenBank/DDBJ whole genome shotgun (WGS) entry which is preliminary data.</text>
</comment>
<evidence type="ECO:0000313" key="3">
    <source>
        <dbReference type="Proteomes" id="UP001614394"/>
    </source>
</evidence>
<dbReference type="SUPFAM" id="SSF54909">
    <property type="entry name" value="Dimeric alpha+beta barrel"/>
    <property type="match status" value="1"/>
</dbReference>
<dbReference type="InterPro" id="IPR011008">
    <property type="entry name" value="Dimeric_a/b-barrel"/>
</dbReference>
<name>A0ABW8CA42_9ACTN</name>
<protein>
    <submittedName>
        <fullName evidence="2">Quinol monooxygenase</fullName>
        <ecNumber evidence="2">1.-.-.-</ecNumber>
    </submittedName>
</protein>
<reference evidence="2 3" key="1">
    <citation type="submission" date="2024-10" db="EMBL/GenBank/DDBJ databases">
        <title>The Natural Products Discovery Center: Release of the First 8490 Sequenced Strains for Exploring Actinobacteria Biosynthetic Diversity.</title>
        <authorList>
            <person name="Kalkreuter E."/>
            <person name="Kautsar S.A."/>
            <person name="Yang D."/>
            <person name="Bader C.D."/>
            <person name="Teijaro C.N."/>
            <person name="Fluegel L."/>
            <person name="Davis C.M."/>
            <person name="Simpson J.R."/>
            <person name="Lauterbach L."/>
            <person name="Steele A.D."/>
            <person name="Gui C."/>
            <person name="Meng S."/>
            <person name="Li G."/>
            <person name="Viehrig K."/>
            <person name="Ye F."/>
            <person name="Su P."/>
            <person name="Kiefer A.F."/>
            <person name="Nichols A."/>
            <person name="Cepeda A.J."/>
            <person name="Yan W."/>
            <person name="Fan B."/>
            <person name="Jiang Y."/>
            <person name="Adhikari A."/>
            <person name="Zheng C.-J."/>
            <person name="Schuster L."/>
            <person name="Cowan T.M."/>
            <person name="Smanski M.J."/>
            <person name="Chevrette M.G."/>
            <person name="De Carvalho L.P.S."/>
            <person name="Shen B."/>
        </authorList>
    </citation>
    <scope>NUCLEOTIDE SEQUENCE [LARGE SCALE GENOMIC DNA]</scope>
    <source>
        <strain evidence="2 3">NPDC053399</strain>
    </source>
</reference>
<gene>
    <name evidence="2" type="ORF">ACIGXA_22595</name>
</gene>
<accession>A0ABW8CA42</accession>
<dbReference type="PROSITE" id="PS51725">
    <property type="entry name" value="ABM"/>
    <property type="match status" value="1"/>
</dbReference>
<organism evidence="2 3">
    <name type="scientific">Streptomyces fildesensis</name>
    <dbReference type="NCBI Taxonomy" id="375757"/>
    <lineage>
        <taxon>Bacteria</taxon>
        <taxon>Bacillati</taxon>
        <taxon>Actinomycetota</taxon>
        <taxon>Actinomycetes</taxon>
        <taxon>Kitasatosporales</taxon>
        <taxon>Streptomycetaceae</taxon>
        <taxon>Streptomyces</taxon>
    </lineage>
</organism>
<dbReference type="EC" id="1.-.-.-" evidence="2"/>
<keyword evidence="2" id="KW-0560">Oxidoreductase</keyword>
<dbReference type="InterPro" id="IPR007138">
    <property type="entry name" value="ABM_dom"/>
</dbReference>
<feature type="domain" description="ABM" evidence="1">
    <location>
        <begin position="3"/>
        <end position="91"/>
    </location>
</feature>
<evidence type="ECO:0000259" key="1">
    <source>
        <dbReference type="PROSITE" id="PS51725"/>
    </source>
</evidence>
<dbReference type="Proteomes" id="UP001614394">
    <property type="component" value="Unassembled WGS sequence"/>
</dbReference>
<keyword evidence="3" id="KW-1185">Reference proteome</keyword>
<dbReference type="Pfam" id="PF03992">
    <property type="entry name" value="ABM"/>
    <property type="match status" value="1"/>
</dbReference>
<dbReference type="GO" id="GO:0004497">
    <property type="term" value="F:monooxygenase activity"/>
    <property type="evidence" value="ECO:0007669"/>
    <property type="project" value="UniProtKB-KW"/>
</dbReference>
<keyword evidence="2" id="KW-0503">Monooxygenase</keyword>
<sequence>MTYGLFSKFPAQPGKGDDLADFLLEAAELLERDPACIQYVVSGSDEPDVVWVFEVWTDQAAHDASSEPEDIRTLIQRAMPLIAGTPEQTQLVIHGGKGLPS</sequence>
<dbReference type="EMBL" id="JBITYG010000006">
    <property type="protein sequence ID" value="MFI9103311.1"/>
    <property type="molecule type" value="Genomic_DNA"/>
</dbReference>
<evidence type="ECO:0000313" key="2">
    <source>
        <dbReference type="EMBL" id="MFI9103311.1"/>
    </source>
</evidence>